<dbReference type="GO" id="GO:0000981">
    <property type="term" value="F:DNA-binding transcription factor activity, RNA polymerase II-specific"/>
    <property type="evidence" value="ECO:0007669"/>
    <property type="project" value="TreeGrafter"/>
</dbReference>
<name>A0A0L0BWZ2_LUCCU</name>
<dbReference type="InterPro" id="IPR036236">
    <property type="entry name" value="Znf_C2H2_sf"/>
</dbReference>
<keyword evidence="7" id="KW-0805">Transcription regulation</keyword>
<dbReference type="PANTHER" id="PTHR24409:SF295">
    <property type="entry name" value="AZ2-RELATED"/>
    <property type="match status" value="1"/>
</dbReference>
<sequence length="312" mass="35985">ANMASREEFEETMPINGVVAMYTCKRCNKIFPCKRDQLLHKKEVHSQTKSSYECKICSKYFCNSGNLERHMKVHNDVRPFVCRICGKAFAQSVNLNRHYSVHNGERPYPCTFCNKTFTQQSNMQRHQLTHTGEKPFRCKRCGRYFSQRVNLKKHIMGHLNTKPYTCKICQKSFIQLGNFKKHLQSHLKDGIEIDMKALVAEAQAMAKQSLEMADEQPVGFECAVCRSIFNNFTDFEMHESECNDNAQAAMEQKYNPDEQLHEVVVEEVEDHVEEQIITPDGVVAGSHFGTYAPLKFSVSQLDTHEIIIETSR</sequence>
<dbReference type="PANTHER" id="PTHR24409">
    <property type="entry name" value="ZINC FINGER PROTEIN 142"/>
    <property type="match status" value="1"/>
</dbReference>
<dbReference type="SUPFAM" id="SSF57667">
    <property type="entry name" value="beta-beta-alpha zinc fingers"/>
    <property type="match status" value="4"/>
</dbReference>
<dbReference type="GO" id="GO:0005634">
    <property type="term" value="C:nucleus"/>
    <property type="evidence" value="ECO:0007669"/>
    <property type="project" value="UniProtKB-SubCell"/>
</dbReference>
<gene>
    <name evidence="13" type="ORF">FF38_09718</name>
</gene>
<evidence type="ECO:0000256" key="4">
    <source>
        <dbReference type="ARBA" id="ARBA00022737"/>
    </source>
</evidence>
<keyword evidence="10" id="KW-0539">Nucleus</keyword>
<accession>A0A0L0BWZ2</accession>
<dbReference type="PROSITE" id="PS50157">
    <property type="entry name" value="ZINC_FINGER_C2H2_2"/>
    <property type="match status" value="6"/>
</dbReference>
<dbReference type="Gene3D" id="3.30.160.60">
    <property type="entry name" value="Classic Zinc Finger"/>
    <property type="match status" value="5"/>
</dbReference>
<evidence type="ECO:0000256" key="10">
    <source>
        <dbReference type="ARBA" id="ARBA00023242"/>
    </source>
</evidence>
<dbReference type="FunFam" id="3.30.160.60:FF:000303">
    <property type="entry name" value="Zinc finger protein 41"/>
    <property type="match status" value="1"/>
</dbReference>
<dbReference type="SMART" id="SM00355">
    <property type="entry name" value="ZnF_C2H2"/>
    <property type="match status" value="7"/>
</dbReference>
<dbReference type="GO" id="GO:0008270">
    <property type="term" value="F:zinc ion binding"/>
    <property type="evidence" value="ECO:0007669"/>
    <property type="project" value="UniProtKB-KW"/>
</dbReference>
<evidence type="ECO:0000256" key="5">
    <source>
        <dbReference type="ARBA" id="ARBA00022771"/>
    </source>
</evidence>
<keyword evidence="6" id="KW-0862">Zinc</keyword>
<evidence type="ECO:0000256" key="9">
    <source>
        <dbReference type="ARBA" id="ARBA00023163"/>
    </source>
</evidence>
<dbReference type="OrthoDB" id="8113227at2759"/>
<keyword evidence="4" id="KW-0677">Repeat</keyword>
<feature type="domain" description="C2H2-type" evidence="12">
    <location>
        <begin position="80"/>
        <end position="107"/>
    </location>
</feature>
<dbReference type="EMBL" id="JRES01001210">
    <property type="protein sequence ID" value="KNC24568.1"/>
    <property type="molecule type" value="Genomic_DNA"/>
</dbReference>
<comment type="subcellular location">
    <subcellularLocation>
        <location evidence="1">Nucleus</location>
    </subcellularLocation>
</comment>
<protein>
    <recommendedName>
        <fullName evidence="12">C2H2-type domain-containing protein</fullName>
    </recommendedName>
</protein>
<evidence type="ECO:0000313" key="14">
    <source>
        <dbReference type="Proteomes" id="UP000037069"/>
    </source>
</evidence>
<evidence type="ECO:0000259" key="12">
    <source>
        <dbReference type="PROSITE" id="PS50157"/>
    </source>
</evidence>
<comment type="similarity">
    <text evidence="2">Belongs to the krueppel C2H2-type zinc-finger protein family.</text>
</comment>
<reference evidence="13 14" key="1">
    <citation type="journal article" date="2015" name="Nat. Commun.">
        <title>Lucilia cuprina genome unlocks parasitic fly biology to underpin future interventions.</title>
        <authorList>
            <person name="Anstead C.A."/>
            <person name="Korhonen P.K."/>
            <person name="Young N.D."/>
            <person name="Hall R.S."/>
            <person name="Jex A.R."/>
            <person name="Murali S.C."/>
            <person name="Hughes D.S."/>
            <person name="Lee S.F."/>
            <person name="Perry T."/>
            <person name="Stroehlein A.J."/>
            <person name="Ansell B.R."/>
            <person name="Breugelmans B."/>
            <person name="Hofmann A."/>
            <person name="Qu J."/>
            <person name="Dugan S."/>
            <person name="Lee S.L."/>
            <person name="Chao H."/>
            <person name="Dinh H."/>
            <person name="Han Y."/>
            <person name="Doddapaneni H.V."/>
            <person name="Worley K.C."/>
            <person name="Muzny D.M."/>
            <person name="Ioannidis P."/>
            <person name="Waterhouse R.M."/>
            <person name="Zdobnov E.M."/>
            <person name="James P.J."/>
            <person name="Bagnall N.H."/>
            <person name="Kotze A.C."/>
            <person name="Gibbs R.A."/>
            <person name="Richards S."/>
            <person name="Batterham P."/>
            <person name="Gasser R.B."/>
        </authorList>
    </citation>
    <scope>NUCLEOTIDE SEQUENCE [LARGE SCALE GENOMIC DNA]</scope>
    <source>
        <strain evidence="13 14">LS</strain>
        <tissue evidence="13">Full body</tissue>
    </source>
</reference>
<feature type="domain" description="C2H2-type" evidence="12">
    <location>
        <begin position="52"/>
        <end position="79"/>
    </location>
</feature>
<evidence type="ECO:0000256" key="1">
    <source>
        <dbReference type="ARBA" id="ARBA00004123"/>
    </source>
</evidence>
<dbReference type="FunFam" id="3.30.160.60:FF:000508">
    <property type="entry name" value="Myeloid zinc finger 1"/>
    <property type="match status" value="1"/>
</dbReference>
<evidence type="ECO:0000256" key="7">
    <source>
        <dbReference type="ARBA" id="ARBA00023015"/>
    </source>
</evidence>
<dbReference type="PROSITE" id="PS00028">
    <property type="entry name" value="ZINC_FINGER_C2H2_1"/>
    <property type="match status" value="6"/>
</dbReference>
<evidence type="ECO:0000256" key="11">
    <source>
        <dbReference type="PROSITE-ProRule" id="PRU00042"/>
    </source>
</evidence>
<dbReference type="InterPro" id="IPR013087">
    <property type="entry name" value="Znf_C2H2_type"/>
</dbReference>
<keyword evidence="8" id="KW-0238">DNA-binding</keyword>
<evidence type="ECO:0000256" key="2">
    <source>
        <dbReference type="ARBA" id="ARBA00006991"/>
    </source>
</evidence>
<proteinExistence type="inferred from homology"/>
<keyword evidence="9" id="KW-0804">Transcription</keyword>
<dbReference type="Pfam" id="PF00096">
    <property type="entry name" value="zf-C2H2"/>
    <property type="match status" value="5"/>
</dbReference>
<dbReference type="FunFam" id="3.30.160.60:FF:001498">
    <property type="entry name" value="Zinc finger protein 404"/>
    <property type="match status" value="1"/>
</dbReference>
<keyword evidence="3" id="KW-0479">Metal-binding</keyword>
<evidence type="ECO:0000256" key="3">
    <source>
        <dbReference type="ARBA" id="ARBA00022723"/>
    </source>
</evidence>
<feature type="non-terminal residue" evidence="13">
    <location>
        <position position="1"/>
    </location>
</feature>
<dbReference type="OMA" id="KHETKCH"/>
<dbReference type="GO" id="GO:0042802">
    <property type="term" value="F:identical protein binding"/>
    <property type="evidence" value="ECO:0007669"/>
    <property type="project" value="UniProtKB-ARBA"/>
</dbReference>
<dbReference type="GO" id="GO:0000977">
    <property type="term" value="F:RNA polymerase II transcription regulatory region sequence-specific DNA binding"/>
    <property type="evidence" value="ECO:0007669"/>
    <property type="project" value="TreeGrafter"/>
</dbReference>
<evidence type="ECO:0000313" key="13">
    <source>
        <dbReference type="EMBL" id="KNC24568.1"/>
    </source>
</evidence>
<dbReference type="Proteomes" id="UP000037069">
    <property type="component" value="Unassembled WGS sequence"/>
</dbReference>
<keyword evidence="5 11" id="KW-0863">Zinc-finger</keyword>
<organism evidence="13 14">
    <name type="scientific">Lucilia cuprina</name>
    <name type="common">Green bottle fly</name>
    <name type="synonym">Australian sheep blowfly</name>
    <dbReference type="NCBI Taxonomy" id="7375"/>
    <lineage>
        <taxon>Eukaryota</taxon>
        <taxon>Metazoa</taxon>
        <taxon>Ecdysozoa</taxon>
        <taxon>Arthropoda</taxon>
        <taxon>Hexapoda</taxon>
        <taxon>Insecta</taxon>
        <taxon>Pterygota</taxon>
        <taxon>Neoptera</taxon>
        <taxon>Endopterygota</taxon>
        <taxon>Diptera</taxon>
        <taxon>Brachycera</taxon>
        <taxon>Muscomorpha</taxon>
        <taxon>Oestroidea</taxon>
        <taxon>Calliphoridae</taxon>
        <taxon>Luciliinae</taxon>
        <taxon>Lucilia</taxon>
    </lineage>
</organism>
<dbReference type="FunFam" id="3.30.160.60:FF:000110">
    <property type="entry name" value="Zinc finger protein-like"/>
    <property type="match status" value="1"/>
</dbReference>
<comment type="caution">
    <text evidence="13">The sequence shown here is derived from an EMBL/GenBank/DDBJ whole genome shotgun (WGS) entry which is preliminary data.</text>
</comment>
<feature type="domain" description="C2H2-type" evidence="12">
    <location>
        <begin position="136"/>
        <end position="163"/>
    </location>
</feature>
<evidence type="ECO:0000256" key="8">
    <source>
        <dbReference type="ARBA" id="ARBA00023125"/>
    </source>
</evidence>
<keyword evidence="14" id="KW-1185">Reference proteome</keyword>
<evidence type="ECO:0000256" key="6">
    <source>
        <dbReference type="ARBA" id="ARBA00022833"/>
    </source>
</evidence>
<feature type="domain" description="C2H2-type" evidence="12">
    <location>
        <begin position="108"/>
        <end position="135"/>
    </location>
</feature>
<feature type="domain" description="C2H2-type" evidence="12">
    <location>
        <begin position="164"/>
        <end position="191"/>
    </location>
</feature>
<dbReference type="AlphaFoldDB" id="A0A0L0BWZ2"/>
<feature type="domain" description="C2H2-type" evidence="12">
    <location>
        <begin position="22"/>
        <end position="50"/>
    </location>
</feature>